<keyword evidence="3 7" id="KW-0732">Signal</keyword>
<dbReference type="InterPro" id="IPR033954">
    <property type="entry name" value="DiS-bond_Isoase_DsbC/G"/>
</dbReference>
<dbReference type="GO" id="GO:0003756">
    <property type="term" value="F:protein disulfide isomerase activity"/>
    <property type="evidence" value="ECO:0007669"/>
    <property type="project" value="UniProtKB-EC"/>
</dbReference>
<dbReference type="InterPro" id="IPR036249">
    <property type="entry name" value="Thioredoxin-like_sf"/>
</dbReference>
<evidence type="ECO:0000256" key="7">
    <source>
        <dbReference type="RuleBase" id="RU364038"/>
    </source>
</evidence>
<comment type="similarity">
    <text evidence="2 7">Belongs to the thioredoxin family. DsbC subfamily.</text>
</comment>
<evidence type="ECO:0000313" key="10">
    <source>
        <dbReference type="EMBL" id="MFD2095940.1"/>
    </source>
</evidence>
<keyword evidence="5" id="KW-1015">Disulfide bond</keyword>
<proteinExistence type="inferred from homology"/>
<dbReference type="InterPro" id="IPR009094">
    <property type="entry name" value="DiS-bond_isomerase_DsbC/G_N_sf"/>
</dbReference>
<dbReference type="PANTHER" id="PTHR35272">
    <property type="entry name" value="THIOL:DISULFIDE INTERCHANGE PROTEIN DSBC-RELATED"/>
    <property type="match status" value="1"/>
</dbReference>
<evidence type="ECO:0000256" key="1">
    <source>
        <dbReference type="ARBA" id="ARBA00004418"/>
    </source>
</evidence>
<name>A0ABW4XK48_9GAMM</name>
<dbReference type="InterPro" id="IPR012336">
    <property type="entry name" value="Thioredoxin-like_fold"/>
</dbReference>
<dbReference type="EMBL" id="JBHUHT010000010">
    <property type="protein sequence ID" value="MFD2095940.1"/>
    <property type="molecule type" value="Genomic_DNA"/>
</dbReference>
<comment type="caution">
    <text evidence="10">The sequence shown here is derived from an EMBL/GenBank/DDBJ whole genome shotgun (WGS) entry which is preliminary data.</text>
</comment>
<comment type="subcellular location">
    <subcellularLocation>
        <location evidence="1 7">Periplasm</location>
    </subcellularLocation>
</comment>
<dbReference type="Proteomes" id="UP001597380">
    <property type="component" value="Unassembled WGS sequence"/>
</dbReference>
<dbReference type="Gene3D" id="3.10.450.70">
    <property type="entry name" value="Disulphide bond isomerase, DsbC/G, N-terminal"/>
    <property type="match status" value="1"/>
</dbReference>
<reference evidence="11" key="1">
    <citation type="journal article" date="2019" name="Int. J. Syst. Evol. Microbiol.">
        <title>The Global Catalogue of Microorganisms (GCM) 10K type strain sequencing project: providing services to taxonomists for standard genome sequencing and annotation.</title>
        <authorList>
            <consortium name="The Broad Institute Genomics Platform"/>
            <consortium name="The Broad Institute Genome Sequencing Center for Infectious Disease"/>
            <person name="Wu L."/>
            <person name="Ma J."/>
        </authorList>
    </citation>
    <scope>NUCLEOTIDE SEQUENCE [LARGE SCALE GENOMIC DNA]</scope>
    <source>
        <strain evidence="11">CGMCC 1.10992</strain>
    </source>
</reference>
<organism evidence="10 11">
    <name type="scientific">Corallincola platygyrae</name>
    <dbReference type="NCBI Taxonomy" id="1193278"/>
    <lineage>
        <taxon>Bacteria</taxon>
        <taxon>Pseudomonadati</taxon>
        <taxon>Pseudomonadota</taxon>
        <taxon>Gammaproteobacteria</taxon>
        <taxon>Alteromonadales</taxon>
        <taxon>Psychromonadaceae</taxon>
        <taxon>Corallincola</taxon>
    </lineage>
</organism>
<evidence type="ECO:0000256" key="5">
    <source>
        <dbReference type="ARBA" id="ARBA00023157"/>
    </source>
</evidence>
<keyword evidence="10" id="KW-0413">Isomerase</keyword>
<sequence>MTTSYLVFSTASEATDKFPAEQQKLADKLNALINAEVISITPSPIQGYFQALTDMGVFYISADGSYLIQGKLYDITERPRDLTEKAMAGERLKRLQEVEDSMLVYKAKDEKFTVTIFTDIDCGYCRKLHSQMKEYNDLGITVRYLAYPRSGPNSPSGDTIASVWCADDPLQAMTDAKAGRSLKKSSCKDPIEQHYKMGGVFGVRGTPAIIRPNGEMLGGYLPPKQLLMTLSQN</sequence>
<feature type="domain" description="Disulphide bond isomerase DsbC/G N-terminal" evidence="8">
    <location>
        <begin position="22"/>
        <end position="84"/>
    </location>
</feature>
<dbReference type="RefSeq" id="WP_377776211.1">
    <property type="nucleotide sequence ID" value="NZ_BAABLI010000016.1"/>
</dbReference>
<protein>
    <recommendedName>
        <fullName evidence="7">Thiol:disulfide interchange protein</fullName>
    </recommendedName>
</protein>
<evidence type="ECO:0000313" key="11">
    <source>
        <dbReference type="Proteomes" id="UP001597380"/>
    </source>
</evidence>
<evidence type="ECO:0000256" key="6">
    <source>
        <dbReference type="ARBA" id="ARBA00023284"/>
    </source>
</evidence>
<evidence type="ECO:0000256" key="2">
    <source>
        <dbReference type="ARBA" id="ARBA00009813"/>
    </source>
</evidence>
<evidence type="ECO:0000256" key="3">
    <source>
        <dbReference type="ARBA" id="ARBA00022729"/>
    </source>
</evidence>
<dbReference type="NCBIfam" id="NF008129">
    <property type="entry name" value="PRK10877.1"/>
    <property type="match status" value="1"/>
</dbReference>
<dbReference type="PANTHER" id="PTHR35272:SF3">
    <property type="entry name" value="THIOL:DISULFIDE INTERCHANGE PROTEIN DSBC"/>
    <property type="match status" value="1"/>
</dbReference>
<dbReference type="CDD" id="cd03020">
    <property type="entry name" value="DsbA_DsbC_DsbG"/>
    <property type="match status" value="1"/>
</dbReference>
<gene>
    <name evidence="10" type="primary">dsbC</name>
    <name evidence="10" type="ORF">ACFSJ3_08095</name>
</gene>
<keyword evidence="11" id="KW-1185">Reference proteome</keyword>
<dbReference type="Pfam" id="PF10411">
    <property type="entry name" value="DsbC_N"/>
    <property type="match status" value="1"/>
</dbReference>
<dbReference type="Pfam" id="PF13098">
    <property type="entry name" value="Thioredoxin_2"/>
    <property type="match status" value="1"/>
</dbReference>
<evidence type="ECO:0000259" key="8">
    <source>
        <dbReference type="Pfam" id="PF10411"/>
    </source>
</evidence>
<dbReference type="InterPro" id="IPR018950">
    <property type="entry name" value="DiS-bond_isomerase_DsbC/G_N"/>
</dbReference>
<dbReference type="Gene3D" id="3.40.30.10">
    <property type="entry name" value="Glutaredoxin"/>
    <property type="match status" value="1"/>
</dbReference>
<keyword evidence="4 7" id="KW-0574">Periplasm</keyword>
<feature type="domain" description="Thioredoxin-like fold" evidence="9">
    <location>
        <begin position="107"/>
        <end position="227"/>
    </location>
</feature>
<accession>A0ABW4XK48</accession>
<dbReference type="InterPro" id="IPR051470">
    <property type="entry name" value="Thiol:disulfide_interchange"/>
</dbReference>
<keyword evidence="6 7" id="KW-0676">Redox-active center</keyword>
<evidence type="ECO:0000259" key="9">
    <source>
        <dbReference type="Pfam" id="PF13098"/>
    </source>
</evidence>
<dbReference type="SUPFAM" id="SSF52833">
    <property type="entry name" value="Thioredoxin-like"/>
    <property type="match status" value="1"/>
</dbReference>
<dbReference type="SUPFAM" id="SSF54423">
    <property type="entry name" value="DsbC/DsbG N-terminal domain-like"/>
    <property type="match status" value="1"/>
</dbReference>
<comment type="function">
    <text evidence="7">Required for disulfide bond formation in some periplasmic proteins. Acts by transferring its disulfide bond to other proteins and is reduced in the process.</text>
</comment>
<evidence type="ECO:0000256" key="4">
    <source>
        <dbReference type="ARBA" id="ARBA00022764"/>
    </source>
</evidence>